<dbReference type="AlphaFoldDB" id="M7SXD8"/>
<dbReference type="Proteomes" id="UP000012174">
    <property type="component" value="Unassembled WGS sequence"/>
</dbReference>
<protein>
    <recommendedName>
        <fullName evidence="3">Protein kinase domain-containing protein</fullName>
    </recommendedName>
</protein>
<dbReference type="KEGG" id="ela:UCREL1_4013"/>
<dbReference type="InterPro" id="IPR011009">
    <property type="entry name" value="Kinase-like_dom_sf"/>
</dbReference>
<dbReference type="EMBL" id="KB706147">
    <property type="protein sequence ID" value="EMR68972.1"/>
    <property type="molecule type" value="Genomic_DNA"/>
</dbReference>
<dbReference type="eggNOG" id="ENOG502SQ23">
    <property type="taxonomic scope" value="Eukaryota"/>
</dbReference>
<dbReference type="Gene3D" id="1.10.510.10">
    <property type="entry name" value="Transferase(Phosphotransferase) domain 1"/>
    <property type="match status" value="1"/>
</dbReference>
<organism evidence="1 2">
    <name type="scientific">Eutypa lata (strain UCR-EL1)</name>
    <name type="common">Grapevine dieback disease fungus</name>
    <name type="synonym">Eutypa armeniacae</name>
    <dbReference type="NCBI Taxonomy" id="1287681"/>
    <lineage>
        <taxon>Eukaryota</taxon>
        <taxon>Fungi</taxon>
        <taxon>Dikarya</taxon>
        <taxon>Ascomycota</taxon>
        <taxon>Pezizomycotina</taxon>
        <taxon>Sordariomycetes</taxon>
        <taxon>Xylariomycetidae</taxon>
        <taxon>Xylariales</taxon>
        <taxon>Diatrypaceae</taxon>
        <taxon>Eutypa</taxon>
    </lineage>
</organism>
<dbReference type="SUPFAM" id="SSF56112">
    <property type="entry name" value="Protein kinase-like (PK-like)"/>
    <property type="match status" value="1"/>
</dbReference>
<dbReference type="HOGENOM" id="CLU_868873_0_0_1"/>
<evidence type="ECO:0000313" key="1">
    <source>
        <dbReference type="EMBL" id="EMR68972.1"/>
    </source>
</evidence>
<sequence>MPPSCKHEKPWCGIPWYWREPKLGDHAWAKIILQDKAIHIQVPREDDLPAGQISQIGKIFRRRDQALQENDIATLKACQNELEVLICEASCELFPRVAPMLHGDLPDSHVILDLATAPDLFICFDKEISVLERFLYDEITRVIIPSRRGSQEMLCKVAVSEPLFDAVLRELQCLLTIAALDPAANTPLARAPKLLALVRSSDHGGVIGLVETYVPHAHTLFKMDLAKVDVTLREKWICQINETIAALHEVGITWSDVKAHNVLINSVTDDAWLIDFRGGGTDKWAEVEGFGTIDGDLATTRKLEDYLRQGEQYGLTKGEA</sequence>
<dbReference type="STRING" id="1287681.M7SXD8"/>
<evidence type="ECO:0000313" key="2">
    <source>
        <dbReference type="Proteomes" id="UP000012174"/>
    </source>
</evidence>
<proteinExistence type="predicted"/>
<keyword evidence="2" id="KW-1185">Reference proteome</keyword>
<accession>M7SXD8</accession>
<evidence type="ECO:0008006" key="3">
    <source>
        <dbReference type="Google" id="ProtNLM"/>
    </source>
</evidence>
<gene>
    <name evidence="1" type="ORF">UCREL1_4013</name>
</gene>
<dbReference type="OrthoDB" id="4062651at2759"/>
<reference evidence="2" key="1">
    <citation type="journal article" date="2013" name="Genome Announc.">
        <title>Draft genome sequence of the grapevine dieback fungus Eutypa lata UCR-EL1.</title>
        <authorList>
            <person name="Blanco-Ulate B."/>
            <person name="Rolshausen P.E."/>
            <person name="Cantu D."/>
        </authorList>
    </citation>
    <scope>NUCLEOTIDE SEQUENCE [LARGE SCALE GENOMIC DNA]</scope>
    <source>
        <strain evidence="2">UCR-EL1</strain>
    </source>
</reference>
<name>M7SXD8_EUTLA</name>